<comment type="catalytic activity">
    <reaction evidence="11">
        <text>Couples ATP hydrolysis with the unwinding of duplex DNA by translocating in the 3'-5' direction.</text>
        <dbReference type="EC" id="5.6.2.4"/>
    </reaction>
</comment>
<comment type="catalytic activity">
    <reaction evidence="14">
        <text>ATP + H2O = ADP + phosphate + H(+)</text>
        <dbReference type="Rhea" id="RHEA:13065"/>
        <dbReference type="ChEBI" id="CHEBI:15377"/>
        <dbReference type="ChEBI" id="CHEBI:15378"/>
        <dbReference type="ChEBI" id="CHEBI:30616"/>
        <dbReference type="ChEBI" id="CHEBI:43474"/>
        <dbReference type="ChEBI" id="CHEBI:456216"/>
        <dbReference type="EC" id="5.6.2.4"/>
    </reaction>
</comment>
<feature type="binding site" evidence="15">
    <location>
        <begin position="30"/>
        <end position="37"/>
    </location>
    <ligand>
        <name>ATP</name>
        <dbReference type="ChEBI" id="CHEBI:30616"/>
    </ligand>
</feature>
<evidence type="ECO:0000256" key="5">
    <source>
        <dbReference type="ARBA" id="ARBA00022806"/>
    </source>
</evidence>
<keyword evidence="2 15" id="KW-0547">Nucleotide-binding</keyword>
<evidence type="ECO:0000256" key="11">
    <source>
        <dbReference type="ARBA" id="ARBA00034617"/>
    </source>
</evidence>
<dbReference type="GO" id="GO:0005829">
    <property type="term" value="C:cytosol"/>
    <property type="evidence" value="ECO:0007669"/>
    <property type="project" value="TreeGrafter"/>
</dbReference>
<reference evidence="19 20" key="1">
    <citation type="submission" date="2018-10" db="EMBL/GenBank/DDBJ databases">
        <title>Genomic Encyclopedia of Type Strains, Phase IV (KMG-IV): sequencing the most valuable type-strain genomes for metagenomic binning, comparative biology and taxonomic classification.</title>
        <authorList>
            <person name="Goeker M."/>
        </authorList>
    </citation>
    <scope>NUCLEOTIDE SEQUENCE [LARGE SCALE GENOMIC DNA]</scope>
    <source>
        <strain evidence="19 20">DSM 22008</strain>
    </source>
</reference>
<dbReference type="InParanoid" id="A0A420WIH0"/>
<dbReference type="SUPFAM" id="SSF52540">
    <property type="entry name" value="P-loop containing nucleoside triphosphate hydrolases"/>
    <property type="match status" value="1"/>
</dbReference>
<keyword evidence="4 15" id="KW-0378">Hydrolase</keyword>
<keyword evidence="8" id="KW-0238">DNA-binding</keyword>
<dbReference type="AlphaFoldDB" id="A0A420WIH0"/>
<evidence type="ECO:0000256" key="15">
    <source>
        <dbReference type="PROSITE-ProRule" id="PRU00560"/>
    </source>
</evidence>
<dbReference type="Gene3D" id="3.40.50.300">
    <property type="entry name" value="P-loop containing nucleotide triphosphate hydrolases"/>
    <property type="match status" value="4"/>
</dbReference>
<evidence type="ECO:0000256" key="4">
    <source>
        <dbReference type="ARBA" id="ARBA00022801"/>
    </source>
</evidence>
<protein>
    <recommendedName>
        <fullName evidence="12">DNA 3'-5' helicase</fullName>
        <ecNumber evidence="12">5.6.2.4</ecNumber>
    </recommendedName>
    <alternativeName>
        <fullName evidence="13">DNA 3'-5' helicase II</fullName>
    </alternativeName>
</protein>
<dbReference type="InterPro" id="IPR027417">
    <property type="entry name" value="P-loop_NTPase"/>
</dbReference>
<dbReference type="OrthoDB" id="9810135at2"/>
<dbReference type="NCBIfam" id="TIGR02784">
    <property type="entry name" value="addA_alphas"/>
    <property type="match status" value="1"/>
</dbReference>
<evidence type="ECO:0000259" key="17">
    <source>
        <dbReference type="PROSITE" id="PS51198"/>
    </source>
</evidence>
<keyword evidence="3" id="KW-0227">DNA damage</keyword>
<keyword evidence="20" id="KW-1185">Reference proteome</keyword>
<evidence type="ECO:0000256" key="12">
    <source>
        <dbReference type="ARBA" id="ARBA00034808"/>
    </source>
</evidence>
<evidence type="ECO:0000256" key="13">
    <source>
        <dbReference type="ARBA" id="ARBA00034923"/>
    </source>
</evidence>
<feature type="region of interest" description="Disordered" evidence="16">
    <location>
        <begin position="939"/>
        <end position="974"/>
    </location>
</feature>
<sequence length="1158" mass="129271">MIIPIDIAYKKAVAAQSEAANPQQTRMVSANAGSGKTRVLVDRVSRILLQRVAPEKILCLTYTKAAATEMQDRLYETLGKWSILDEKALHENLRQVLGEDFHDIALARSLFAKALETPEGLKVQTIHAFCERVLSRFPIEAGILPGFEPIEDGEKTKLAQDVRQQILKKAMEDPEGDINRALQMLTLKMADQTLEGLFAWMSTAGERIVEWKESGGTETLRHLLGLKATDTVDSLLADFWAATDEEVLEAAIPILESGLKTDQGVAARIRETLAMGSTLKAFHHYALVFLTQSGGLRKNPVTKKTMLATQFYFSAEGKEAARVVNFYDTLKSIEVLSLTQAVFTLAAPYAEIFAKAKRDRRALDFNDQILLVKDLLSKKAVSDWVLYKLDGGIEHILLDEAQDTSPEQWSIINSLSEAFIQDNPDRDSKNPRTLFAVGDEKQSIYGFQGAKPEQFLSEIKSRLVGEAKQVRMAMSFRSSQTILDVVDAFLQAQGGRLAMFDAAEFPPSSDAEPHAAFRKDKGLVELWPLSPKPEKGEDSAPWDTTPVDAIGEGDEREVLAQSLARKIKEWLDNGEAIYDRDCKKTRPMEAGDILILVRTRGGKNNSLYDAIIRHLKRESIPIAGADRIKLSDAMIVRDLLALSRFVLLPRDDLSLAEILKSPVFGLDDMALLSLATGRGKKSLWSAVRERDPNIAKRLEYFIHLSRSSTPYEFYASVLDSVDNDGESIRRKFFKRLGLETREALDVFLDRAMDHQQNGVPSLQHFIRGFENDDAEVKRDMDAAMGQVRVMTVHGAKGLEAPVVIMPDTTQTPVYKETLVPIKDGFFLKPSKGDTPLSLEPFTEAGQMRQDQEQLRLLYVALTRAESRLIICGYQSGSDKNPYKENSWYDWMYRTFAGLETETIETPFGDGMCFGHQGIRLAPTETSETKPLIKLPSWVRSPAAEEQQTSKRLSPSHLLASGEDHPIESLPRDGLTPRQKGIAIHQLLEILPDYPPEDRLDKAKAICLGYGEVTQADMETILSEVFMVLDDPSLDFLWGEGSQAEVSLAGRVPHISADIEFSAKIDRLVVGADEVLIVDFKSNQNVPNTEDSVDDVYLGQMAAYHALVQQIYKDKIVKCGLLWTAQSKLMWLSSQKLEDALTKIESLPNYGQDTDLRLA</sequence>
<evidence type="ECO:0000256" key="8">
    <source>
        <dbReference type="ARBA" id="ARBA00023125"/>
    </source>
</evidence>
<dbReference type="InterPro" id="IPR000212">
    <property type="entry name" value="DNA_helicase_UvrD/REP"/>
</dbReference>
<keyword evidence="5 15" id="KW-0347">Helicase</keyword>
<evidence type="ECO:0000256" key="1">
    <source>
        <dbReference type="ARBA" id="ARBA00022722"/>
    </source>
</evidence>
<keyword evidence="6" id="KW-0269">Exonuclease</keyword>
<dbReference type="InterPro" id="IPR014016">
    <property type="entry name" value="UvrD-like_ATP-bd"/>
</dbReference>
<dbReference type="EMBL" id="RBII01000001">
    <property type="protein sequence ID" value="RKQ70831.1"/>
    <property type="molecule type" value="Genomic_DNA"/>
</dbReference>
<feature type="compositionally biased region" description="Basic and acidic residues" evidence="16">
    <location>
        <begin position="961"/>
        <end position="970"/>
    </location>
</feature>
<dbReference type="Pfam" id="PF13361">
    <property type="entry name" value="UvrD_C"/>
    <property type="match status" value="1"/>
</dbReference>
<evidence type="ECO:0000256" key="7">
    <source>
        <dbReference type="ARBA" id="ARBA00022840"/>
    </source>
</evidence>
<feature type="domain" description="UvrD-like helicase ATP-binding" evidence="17">
    <location>
        <begin position="9"/>
        <end position="479"/>
    </location>
</feature>
<evidence type="ECO:0000256" key="6">
    <source>
        <dbReference type="ARBA" id="ARBA00022839"/>
    </source>
</evidence>
<name>A0A420WIH0_9PROT</name>
<dbReference type="PANTHER" id="PTHR11070:SF2">
    <property type="entry name" value="ATP-DEPENDENT DNA HELICASE SRS2"/>
    <property type="match status" value="1"/>
</dbReference>
<dbReference type="InterPro" id="IPR011604">
    <property type="entry name" value="PDDEXK-like_dom_sf"/>
</dbReference>
<dbReference type="Proteomes" id="UP000282211">
    <property type="component" value="Unassembled WGS sequence"/>
</dbReference>
<evidence type="ECO:0000313" key="20">
    <source>
        <dbReference type="Proteomes" id="UP000282211"/>
    </source>
</evidence>
<gene>
    <name evidence="19" type="ORF">DES40_0132</name>
</gene>
<evidence type="ECO:0000256" key="3">
    <source>
        <dbReference type="ARBA" id="ARBA00022763"/>
    </source>
</evidence>
<dbReference type="Pfam" id="PF12705">
    <property type="entry name" value="PDDEXK_1"/>
    <property type="match status" value="1"/>
</dbReference>
<evidence type="ECO:0000256" key="9">
    <source>
        <dbReference type="ARBA" id="ARBA00023204"/>
    </source>
</evidence>
<dbReference type="PROSITE" id="PS51198">
    <property type="entry name" value="UVRD_HELICASE_ATP_BIND"/>
    <property type="match status" value="1"/>
</dbReference>
<feature type="domain" description="UvrD-like helicase C-terminal" evidence="18">
    <location>
        <begin position="505"/>
        <end position="797"/>
    </location>
</feature>
<dbReference type="InterPro" id="IPR014151">
    <property type="entry name" value="DNA_helicase_AddA"/>
</dbReference>
<dbReference type="GO" id="GO:0000725">
    <property type="term" value="P:recombinational repair"/>
    <property type="evidence" value="ECO:0007669"/>
    <property type="project" value="TreeGrafter"/>
</dbReference>
<dbReference type="PROSITE" id="PS51217">
    <property type="entry name" value="UVRD_HELICASE_CTER"/>
    <property type="match status" value="1"/>
</dbReference>
<dbReference type="Gene3D" id="3.90.320.10">
    <property type="match status" value="1"/>
</dbReference>
<dbReference type="GO" id="GO:0004527">
    <property type="term" value="F:exonuclease activity"/>
    <property type="evidence" value="ECO:0007669"/>
    <property type="project" value="UniProtKB-KW"/>
</dbReference>
<dbReference type="PANTHER" id="PTHR11070">
    <property type="entry name" value="UVRD / RECB / PCRA DNA HELICASE FAMILY MEMBER"/>
    <property type="match status" value="1"/>
</dbReference>
<evidence type="ECO:0000256" key="10">
    <source>
        <dbReference type="ARBA" id="ARBA00023235"/>
    </source>
</evidence>
<keyword evidence="1" id="KW-0540">Nuclease</keyword>
<dbReference type="GO" id="GO:0005524">
    <property type="term" value="F:ATP binding"/>
    <property type="evidence" value="ECO:0007669"/>
    <property type="project" value="UniProtKB-UniRule"/>
</dbReference>
<dbReference type="Pfam" id="PF00580">
    <property type="entry name" value="UvrD-helicase"/>
    <property type="match status" value="1"/>
</dbReference>
<evidence type="ECO:0000256" key="16">
    <source>
        <dbReference type="SAM" id="MobiDB-lite"/>
    </source>
</evidence>
<evidence type="ECO:0000256" key="14">
    <source>
        <dbReference type="ARBA" id="ARBA00048988"/>
    </source>
</evidence>
<proteinExistence type="predicted"/>
<evidence type="ECO:0000256" key="2">
    <source>
        <dbReference type="ARBA" id="ARBA00022741"/>
    </source>
</evidence>
<keyword evidence="9" id="KW-0234">DNA repair</keyword>
<keyword evidence="10" id="KW-0413">Isomerase</keyword>
<dbReference type="GO" id="GO:0033202">
    <property type="term" value="C:DNA helicase complex"/>
    <property type="evidence" value="ECO:0007669"/>
    <property type="project" value="TreeGrafter"/>
</dbReference>
<dbReference type="RefSeq" id="WP_121098654.1">
    <property type="nucleotide sequence ID" value="NZ_RBII01000001.1"/>
</dbReference>
<dbReference type="InterPro" id="IPR038726">
    <property type="entry name" value="PDDEXK_AddAB-type"/>
</dbReference>
<dbReference type="GO" id="GO:0003677">
    <property type="term" value="F:DNA binding"/>
    <property type="evidence" value="ECO:0007669"/>
    <property type="project" value="UniProtKB-KW"/>
</dbReference>
<comment type="caution">
    <text evidence="19">The sequence shown here is derived from an EMBL/GenBank/DDBJ whole genome shotgun (WGS) entry which is preliminary data.</text>
</comment>
<organism evidence="19 20">
    <name type="scientific">Litorimonas taeanensis</name>
    <dbReference type="NCBI Taxonomy" id="568099"/>
    <lineage>
        <taxon>Bacteria</taxon>
        <taxon>Pseudomonadati</taxon>
        <taxon>Pseudomonadota</taxon>
        <taxon>Alphaproteobacteria</taxon>
        <taxon>Maricaulales</taxon>
        <taxon>Robiginitomaculaceae</taxon>
    </lineage>
</organism>
<dbReference type="InterPro" id="IPR014017">
    <property type="entry name" value="DNA_helicase_UvrD-like_C"/>
</dbReference>
<dbReference type="GO" id="GO:0043138">
    <property type="term" value="F:3'-5' DNA helicase activity"/>
    <property type="evidence" value="ECO:0007669"/>
    <property type="project" value="UniProtKB-EC"/>
</dbReference>
<dbReference type="EC" id="5.6.2.4" evidence="12"/>
<dbReference type="Gene3D" id="1.10.486.10">
    <property type="entry name" value="PCRA, domain 4"/>
    <property type="match status" value="1"/>
</dbReference>
<evidence type="ECO:0000259" key="18">
    <source>
        <dbReference type="PROSITE" id="PS51217"/>
    </source>
</evidence>
<accession>A0A420WIH0</accession>
<keyword evidence="7 15" id="KW-0067">ATP-binding</keyword>
<evidence type="ECO:0000313" key="19">
    <source>
        <dbReference type="EMBL" id="RKQ70831.1"/>
    </source>
</evidence>